<dbReference type="Proteomes" id="UP000298030">
    <property type="component" value="Unassembled WGS sequence"/>
</dbReference>
<reference evidence="2 3" key="1">
    <citation type="journal article" date="2019" name="Nat. Ecol. Evol.">
        <title>Megaphylogeny resolves global patterns of mushroom evolution.</title>
        <authorList>
            <person name="Varga T."/>
            <person name="Krizsan K."/>
            <person name="Foldi C."/>
            <person name="Dima B."/>
            <person name="Sanchez-Garcia M."/>
            <person name="Sanchez-Ramirez S."/>
            <person name="Szollosi G.J."/>
            <person name="Szarkandi J.G."/>
            <person name="Papp V."/>
            <person name="Albert L."/>
            <person name="Andreopoulos W."/>
            <person name="Angelini C."/>
            <person name="Antonin V."/>
            <person name="Barry K.W."/>
            <person name="Bougher N.L."/>
            <person name="Buchanan P."/>
            <person name="Buyck B."/>
            <person name="Bense V."/>
            <person name="Catcheside P."/>
            <person name="Chovatia M."/>
            <person name="Cooper J."/>
            <person name="Damon W."/>
            <person name="Desjardin D."/>
            <person name="Finy P."/>
            <person name="Geml J."/>
            <person name="Haridas S."/>
            <person name="Hughes K."/>
            <person name="Justo A."/>
            <person name="Karasinski D."/>
            <person name="Kautmanova I."/>
            <person name="Kiss B."/>
            <person name="Kocsube S."/>
            <person name="Kotiranta H."/>
            <person name="LaButti K.M."/>
            <person name="Lechner B.E."/>
            <person name="Liimatainen K."/>
            <person name="Lipzen A."/>
            <person name="Lukacs Z."/>
            <person name="Mihaltcheva S."/>
            <person name="Morgado L.N."/>
            <person name="Niskanen T."/>
            <person name="Noordeloos M.E."/>
            <person name="Ohm R.A."/>
            <person name="Ortiz-Santana B."/>
            <person name="Ovrebo C."/>
            <person name="Racz N."/>
            <person name="Riley R."/>
            <person name="Savchenko A."/>
            <person name="Shiryaev A."/>
            <person name="Soop K."/>
            <person name="Spirin V."/>
            <person name="Szebenyi C."/>
            <person name="Tomsovsky M."/>
            <person name="Tulloss R.E."/>
            <person name="Uehling J."/>
            <person name="Grigoriev I.V."/>
            <person name="Vagvolgyi C."/>
            <person name="Papp T."/>
            <person name="Martin F.M."/>
            <person name="Miettinen O."/>
            <person name="Hibbett D.S."/>
            <person name="Nagy L.G."/>
        </authorList>
    </citation>
    <scope>NUCLEOTIDE SEQUENCE [LARGE SCALE GENOMIC DNA]</scope>
    <source>
        <strain evidence="2 3">FP101781</strain>
    </source>
</reference>
<feature type="transmembrane region" description="Helical" evidence="1">
    <location>
        <begin position="13"/>
        <end position="31"/>
    </location>
</feature>
<dbReference type="EMBL" id="QPFP01000018">
    <property type="protein sequence ID" value="TEB31558.1"/>
    <property type="molecule type" value="Genomic_DNA"/>
</dbReference>
<dbReference type="AlphaFoldDB" id="A0A4Y7TCA5"/>
<evidence type="ECO:0000313" key="3">
    <source>
        <dbReference type="Proteomes" id="UP000298030"/>
    </source>
</evidence>
<proteinExistence type="predicted"/>
<sequence>DSNPDVSGIGVRIAVYGQGIICFVLPVWSLLDGVVTPFELQSAKAHSTTNLILAFTILISSFVQALTRGLTNYHTAIILSLSWMNNTNAFIYFLLYAQYIGQGRQL</sequence>
<name>A0A4Y7TCA5_COPMI</name>
<feature type="non-terminal residue" evidence="2">
    <location>
        <position position="106"/>
    </location>
</feature>
<protein>
    <submittedName>
        <fullName evidence="2">Uncharacterized protein</fullName>
    </submittedName>
</protein>
<feature type="transmembrane region" description="Helical" evidence="1">
    <location>
        <begin position="51"/>
        <end position="70"/>
    </location>
</feature>
<comment type="caution">
    <text evidence="2">The sequence shown here is derived from an EMBL/GenBank/DDBJ whole genome shotgun (WGS) entry which is preliminary data.</text>
</comment>
<accession>A0A4Y7TCA5</accession>
<keyword evidence="3" id="KW-1185">Reference proteome</keyword>
<evidence type="ECO:0000256" key="1">
    <source>
        <dbReference type="SAM" id="Phobius"/>
    </source>
</evidence>
<feature type="transmembrane region" description="Helical" evidence="1">
    <location>
        <begin position="76"/>
        <end position="97"/>
    </location>
</feature>
<keyword evidence="1" id="KW-0472">Membrane</keyword>
<gene>
    <name evidence="2" type="ORF">FA13DRAFT_1590196</name>
</gene>
<dbReference type="OrthoDB" id="3351993at2759"/>
<organism evidence="2 3">
    <name type="scientific">Coprinellus micaceus</name>
    <name type="common">Glistening ink-cap mushroom</name>
    <name type="synonym">Coprinus micaceus</name>
    <dbReference type="NCBI Taxonomy" id="71717"/>
    <lineage>
        <taxon>Eukaryota</taxon>
        <taxon>Fungi</taxon>
        <taxon>Dikarya</taxon>
        <taxon>Basidiomycota</taxon>
        <taxon>Agaricomycotina</taxon>
        <taxon>Agaricomycetes</taxon>
        <taxon>Agaricomycetidae</taxon>
        <taxon>Agaricales</taxon>
        <taxon>Agaricineae</taxon>
        <taxon>Psathyrellaceae</taxon>
        <taxon>Coprinellus</taxon>
    </lineage>
</organism>
<evidence type="ECO:0000313" key="2">
    <source>
        <dbReference type="EMBL" id="TEB31558.1"/>
    </source>
</evidence>
<feature type="non-terminal residue" evidence="2">
    <location>
        <position position="1"/>
    </location>
</feature>
<keyword evidence="1" id="KW-1133">Transmembrane helix</keyword>
<keyword evidence="1" id="KW-0812">Transmembrane</keyword>